<dbReference type="Pfam" id="PF04433">
    <property type="entry name" value="SWIRM"/>
    <property type="match status" value="1"/>
</dbReference>
<evidence type="ECO:0000256" key="8">
    <source>
        <dbReference type="ARBA" id="ARBA00023242"/>
    </source>
</evidence>
<evidence type="ECO:0000256" key="5">
    <source>
        <dbReference type="ARBA" id="ARBA00023015"/>
    </source>
</evidence>
<feature type="domain" description="Myb-like" evidence="11">
    <location>
        <begin position="353"/>
        <end position="403"/>
    </location>
</feature>
<protein>
    <recommendedName>
        <fullName evidence="17">SWI/SNF complex subunit SWI3D</fullName>
    </recommendedName>
</protein>
<dbReference type="InterPro" id="IPR000433">
    <property type="entry name" value="Znf_ZZ"/>
</dbReference>
<keyword evidence="4" id="KW-0862">Zinc</keyword>
<dbReference type="InterPro" id="IPR043145">
    <property type="entry name" value="Znf_ZZ_sf"/>
</dbReference>
<dbReference type="SMART" id="SM00717">
    <property type="entry name" value="SANT"/>
    <property type="match status" value="1"/>
</dbReference>
<keyword evidence="5" id="KW-0805">Transcription regulation</keyword>
<feature type="compositionally biased region" description="Low complexity" evidence="10">
    <location>
        <begin position="936"/>
        <end position="951"/>
    </location>
</feature>
<evidence type="ECO:0000256" key="10">
    <source>
        <dbReference type="SAM" id="MobiDB-lite"/>
    </source>
</evidence>
<dbReference type="InterPro" id="IPR007526">
    <property type="entry name" value="SWIRM"/>
</dbReference>
<dbReference type="InterPro" id="IPR032451">
    <property type="entry name" value="SMARCC_C"/>
</dbReference>
<dbReference type="Gene3D" id="1.10.10.10">
    <property type="entry name" value="Winged helix-like DNA-binding domain superfamily/Winged helix DNA-binding domain"/>
    <property type="match status" value="1"/>
</dbReference>
<sequence length="968" mass="106533">MDEKRSDTGIVPPVTSAVTETPTNVQADTAAAEPPSSRRRGGGQRGKLKTSVRQAREKLNPVPFPQIHHNGPCTRARQQPASFLDDALVKSEAEALRLPESRGGEAVKAEEESIEDWEALEAKVEAQYDAIRSRDVNAHVVPIPAGWFSWTNVHPLEERVLPSFFNGKSEKRSPEIYMEIRNWIMNRFHANPNTQIGLKDLSELSVGELDARQEVMEFLDYWGLINYHPFPNTDSANLSADVDKDASMGSLVEKLYRFEMEQSSAPVASKTNAAAPTVPLRLFPESAFAEDATRSEGPAVEYHCNSCSADCSRKRYHCQKQADYDLCTECFTSGKFDSDMSPSDFILMEPAEAAGASGGKWTDQETLLLLEALELFSENWNEIAEHVATKTKAQCILHFVQMPIEDTFLDCDDDMDTSIKDSADPDSTKDDASAPKDAPERTEPNDEASDKPSLPSMEISKPVDASETKKILEPVDVSEPKVNEEIGENCALKALREAFEAVGSLPLPEEQFSFAEAGNPVMALAAFLVRLGEPNTITASARTSVKSTLGNASGVQLAARHCFLLEDPQDDRNKPFNSERGVDEMVEQDCQKDENLNDEKHADDSNSGLDHCNLSNEHDNRKKKDSVTEEMEEAVPNGECTDNSNAAKESDLVVTHEEVEPAIPNRSSDNQDLLKKQEPCNAEVPDALTTKVELPSSLAKESEEESSVGQPSQSAEAQKDDKMVSDCLPSDHKEPEQPIMSNIVSESGPNAGSEEAEDCKIEDKEAEDCKIEDKEAEDCKIEEKEAEDQKIESKSTMKSKDDYNIENVKRAAVTAISAAAVKAKLLANQEEDQIRQLATSLVEKQLHKLETKLTFFADMESVVMRVREQLERSKQKLYHERAQIIAARLGLSASSSRPMQQPLPSNKAAISFANSVPRPPMSTTSQKPPISRPVMASAPPSHPFAPATTAANSVLPSNQDKLSSARMK</sequence>
<dbReference type="CDD" id="cd00167">
    <property type="entry name" value="SANT"/>
    <property type="match status" value="1"/>
</dbReference>
<gene>
    <name evidence="15" type="ORF">RJ639_047421</name>
</gene>
<dbReference type="EMBL" id="JAVXUP010000731">
    <property type="protein sequence ID" value="KAK3022031.1"/>
    <property type="molecule type" value="Genomic_DNA"/>
</dbReference>
<keyword evidence="6" id="KW-0238">DNA-binding</keyword>
<dbReference type="InterPro" id="IPR001005">
    <property type="entry name" value="SANT/Myb"/>
</dbReference>
<evidence type="ECO:0000256" key="2">
    <source>
        <dbReference type="ARBA" id="ARBA00022723"/>
    </source>
</evidence>
<dbReference type="InterPro" id="IPR036388">
    <property type="entry name" value="WH-like_DNA-bd_sf"/>
</dbReference>
<dbReference type="SUPFAM" id="SSF57850">
    <property type="entry name" value="RING/U-box"/>
    <property type="match status" value="1"/>
</dbReference>
<name>A0AA88W6H8_9ASTE</name>
<evidence type="ECO:0000256" key="4">
    <source>
        <dbReference type="ARBA" id="ARBA00022833"/>
    </source>
</evidence>
<keyword evidence="8" id="KW-0539">Nucleus</keyword>
<dbReference type="PROSITE" id="PS50934">
    <property type="entry name" value="SWIRM"/>
    <property type="match status" value="1"/>
</dbReference>
<evidence type="ECO:0000259" key="11">
    <source>
        <dbReference type="PROSITE" id="PS50090"/>
    </source>
</evidence>
<dbReference type="PANTHER" id="PTHR12802:SF41">
    <property type="entry name" value="BRAHMA ASSOCIATED PROTEIN 155 KDA"/>
    <property type="match status" value="1"/>
</dbReference>
<evidence type="ECO:0000256" key="6">
    <source>
        <dbReference type="ARBA" id="ARBA00023125"/>
    </source>
</evidence>
<evidence type="ECO:0000313" key="16">
    <source>
        <dbReference type="Proteomes" id="UP001188597"/>
    </source>
</evidence>
<feature type="domain" description="ZZ-type" evidence="12">
    <location>
        <begin position="299"/>
        <end position="353"/>
    </location>
</feature>
<feature type="compositionally biased region" description="Polar residues" evidence="10">
    <location>
        <begin position="952"/>
        <end position="962"/>
    </location>
</feature>
<evidence type="ECO:0000256" key="1">
    <source>
        <dbReference type="ARBA" id="ARBA00022473"/>
    </source>
</evidence>
<evidence type="ECO:0000259" key="13">
    <source>
        <dbReference type="PROSITE" id="PS50934"/>
    </source>
</evidence>
<dbReference type="CDD" id="cd02336">
    <property type="entry name" value="ZZ_RSC8"/>
    <property type="match status" value="1"/>
</dbReference>
<dbReference type="GO" id="GO:0008270">
    <property type="term" value="F:zinc ion binding"/>
    <property type="evidence" value="ECO:0007669"/>
    <property type="project" value="UniProtKB-KW"/>
</dbReference>
<keyword evidence="3 9" id="KW-0863">Zinc-finger</keyword>
<feature type="domain" description="SANT" evidence="14">
    <location>
        <begin position="356"/>
        <end position="407"/>
    </location>
</feature>
<dbReference type="Pfam" id="PF00249">
    <property type="entry name" value="Myb_DNA-binding"/>
    <property type="match status" value="1"/>
</dbReference>
<dbReference type="Proteomes" id="UP001188597">
    <property type="component" value="Unassembled WGS sequence"/>
</dbReference>
<organism evidence="15 16">
    <name type="scientific">Escallonia herrerae</name>
    <dbReference type="NCBI Taxonomy" id="1293975"/>
    <lineage>
        <taxon>Eukaryota</taxon>
        <taxon>Viridiplantae</taxon>
        <taxon>Streptophyta</taxon>
        <taxon>Embryophyta</taxon>
        <taxon>Tracheophyta</taxon>
        <taxon>Spermatophyta</taxon>
        <taxon>Magnoliopsida</taxon>
        <taxon>eudicotyledons</taxon>
        <taxon>Gunneridae</taxon>
        <taxon>Pentapetalae</taxon>
        <taxon>asterids</taxon>
        <taxon>campanulids</taxon>
        <taxon>Escalloniales</taxon>
        <taxon>Escalloniaceae</taxon>
        <taxon>Escallonia</taxon>
    </lineage>
</organism>
<dbReference type="PROSITE" id="PS01357">
    <property type="entry name" value="ZF_ZZ_1"/>
    <property type="match status" value="1"/>
</dbReference>
<evidence type="ECO:0000259" key="14">
    <source>
        <dbReference type="PROSITE" id="PS51293"/>
    </source>
</evidence>
<feature type="compositionally biased region" description="Basic residues" evidence="10">
    <location>
        <begin position="37"/>
        <end position="50"/>
    </location>
</feature>
<feature type="region of interest" description="Disordered" evidence="10">
    <location>
        <begin position="417"/>
        <end position="471"/>
    </location>
</feature>
<dbReference type="Gene3D" id="3.30.60.90">
    <property type="match status" value="1"/>
</dbReference>
<feature type="region of interest" description="Disordered" evidence="10">
    <location>
        <begin position="911"/>
        <end position="968"/>
    </location>
</feature>
<dbReference type="PANTHER" id="PTHR12802">
    <property type="entry name" value="SWI/SNF COMPLEX-RELATED"/>
    <property type="match status" value="1"/>
</dbReference>
<evidence type="ECO:0000256" key="9">
    <source>
        <dbReference type="PROSITE-ProRule" id="PRU00228"/>
    </source>
</evidence>
<evidence type="ECO:0008006" key="17">
    <source>
        <dbReference type="Google" id="ProtNLM"/>
    </source>
</evidence>
<feature type="region of interest" description="Disordered" evidence="10">
    <location>
        <begin position="1"/>
        <end position="76"/>
    </location>
</feature>
<dbReference type="Gene3D" id="1.10.10.60">
    <property type="entry name" value="Homeodomain-like"/>
    <property type="match status" value="1"/>
</dbReference>
<evidence type="ECO:0000256" key="3">
    <source>
        <dbReference type="ARBA" id="ARBA00022771"/>
    </source>
</evidence>
<keyword evidence="1" id="KW-0217">Developmental protein</keyword>
<evidence type="ECO:0000256" key="7">
    <source>
        <dbReference type="ARBA" id="ARBA00023163"/>
    </source>
</evidence>
<dbReference type="Pfam" id="PF00569">
    <property type="entry name" value="ZZ"/>
    <property type="match status" value="1"/>
</dbReference>
<feature type="compositionally biased region" description="Basic and acidic residues" evidence="10">
    <location>
        <begin position="648"/>
        <end position="659"/>
    </location>
</feature>
<dbReference type="InterPro" id="IPR017884">
    <property type="entry name" value="SANT_dom"/>
</dbReference>
<feature type="compositionally biased region" description="Basic and acidic residues" evidence="10">
    <location>
        <begin position="417"/>
        <end position="450"/>
    </location>
</feature>
<evidence type="ECO:0000259" key="12">
    <source>
        <dbReference type="PROSITE" id="PS50135"/>
    </source>
</evidence>
<dbReference type="PROSITE" id="PS51293">
    <property type="entry name" value="SANT"/>
    <property type="match status" value="1"/>
</dbReference>
<feature type="domain" description="SWIRM" evidence="13">
    <location>
        <begin position="139"/>
        <end position="236"/>
    </location>
</feature>
<feature type="compositionally biased region" description="Basic and acidic residues" evidence="10">
    <location>
        <begin position="717"/>
        <end position="736"/>
    </location>
</feature>
<evidence type="ECO:0000313" key="15">
    <source>
        <dbReference type="EMBL" id="KAK3022031.1"/>
    </source>
</evidence>
<dbReference type="GO" id="GO:0003677">
    <property type="term" value="F:DNA binding"/>
    <property type="evidence" value="ECO:0007669"/>
    <property type="project" value="UniProtKB-KW"/>
</dbReference>
<dbReference type="FunFam" id="1.10.10.60:FF:000014">
    <property type="entry name" value="SWI/SNF complex subunit SMARCC2 isoform C"/>
    <property type="match status" value="1"/>
</dbReference>
<keyword evidence="7" id="KW-0804">Transcription</keyword>
<dbReference type="GO" id="GO:0005634">
    <property type="term" value="C:nucleus"/>
    <property type="evidence" value="ECO:0007669"/>
    <property type="project" value="UniProtKB-ARBA"/>
</dbReference>
<feature type="compositionally biased region" description="Basic and acidic residues" evidence="10">
    <location>
        <begin position="616"/>
        <end position="627"/>
    </location>
</feature>
<reference evidence="15" key="1">
    <citation type="submission" date="2022-12" db="EMBL/GenBank/DDBJ databases">
        <title>Draft genome assemblies for two species of Escallonia (Escalloniales).</title>
        <authorList>
            <person name="Chanderbali A."/>
            <person name="Dervinis C."/>
            <person name="Anghel I."/>
            <person name="Soltis D."/>
            <person name="Soltis P."/>
            <person name="Zapata F."/>
        </authorList>
    </citation>
    <scope>NUCLEOTIDE SEQUENCE</scope>
    <source>
        <strain evidence="15">UCBG64.0493</strain>
        <tissue evidence="15">Leaf</tissue>
    </source>
</reference>
<dbReference type="AlphaFoldDB" id="A0AA88W6H8"/>
<comment type="caution">
    <text evidence="15">The sequence shown here is derived from an EMBL/GenBank/DDBJ whole genome shotgun (WGS) entry which is preliminary data.</text>
</comment>
<accession>A0AA88W6H8</accession>
<feature type="region of interest" description="Disordered" evidence="10">
    <location>
        <begin position="596"/>
        <end position="764"/>
    </location>
</feature>
<dbReference type="InterPro" id="IPR041984">
    <property type="entry name" value="Rsc8/Ssr1/Ssr2_ZZ"/>
</dbReference>
<dbReference type="SMART" id="SM00291">
    <property type="entry name" value="ZnF_ZZ"/>
    <property type="match status" value="1"/>
</dbReference>
<feature type="compositionally biased region" description="Polar residues" evidence="10">
    <location>
        <begin position="16"/>
        <end position="27"/>
    </location>
</feature>
<dbReference type="SUPFAM" id="SSF46689">
    <property type="entry name" value="Homeodomain-like"/>
    <property type="match status" value="2"/>
</dbReference>
<dbReference type="InterPro" id="IPR009057">
    <property type="entry name" value="Homeodomain-like_sf"/>
</dbReference>
<dbReference type="PROSITE" id="PS50135">
    <property type="entry name" value="ZF_ZZ_2"/>
    <property type="match status" value="1"/>
</dbReference>
<dbReference type="Pfam" id="PF16495">
    <property type="entry name" value="SWIRM-assoc_1"/>
    <property type="match status" value="1"/>
</dbReference>
<keyword evidence="2" id="KW-0479">Metal-binding</keyword>
<proteinExistence type="predicted"/>
<feature type="compositionally biased region" description="Polar residues" evidence="10">
    <location>
        <begin position="739"/>
        <end position="750"/>
    </location>
</feature>
<dbReference type="PROSITE" id="PS50090">
    <property type="entry name" value="MYB_LIKE"/>
    <property type="match status" value="1"/>
</dbReference>
<keyword evidence="16" id="KW-1185">Reference proteome</keyword>